<dbReference type="HOGENOM" id="CLU_034649_0_0_10"/>
<evidence type="ECO:0000256" key="8">
    <source>
        <dbReference type="SAM" id="SignalP"/>
    </source>
</evidence>
<dbReference type="eggNOG" id="COG2067">
    <property type="taxonomic scope" value="Bacteria"/>
</dbReference>
<reference evidence="9" key="1">
    <citation type="submission" date="2011-01" db="EMBL/GenBank/DDBJ databases">
        <authorList>
            <person name="Muzny D."/>
            <person name="Qin X."/>
            <person name="Buhay C."/>
            <person name="Dugan-Rocha S."/>
            <person name="Ding Y."/>
            <person name="Chen G."/>
            <person name="Hawes A."/>
            <person name="Holder M."/>
            <person name="Jhangiani S."/>
            <person name="Johnson A."/>
            <person name="Khan Z."/>
            <person name="Li Z."/>
            <person name="Liu W."/>
            <person name="Liu X."/>
            <person name="Perez L."/>
            <person name="Shen H."/>
            <person name="Wang Q."/>
            <person name="Watt J."/>
            <person name="Xi L."/>
            <person name="Xin Y."/>
            <person name="Zhou J."/>
            <person name="Deng J."/>
            <person name="Jiang H."/>
            <person name="Liu Y."/>
            <person name="Qu J."/>
            <person name="Song X.-Z."/>
            <person name="Zhang L."/>
            <person name="Villasana D."/>
            <person name="Johnson A."/>
            <person name="Liu J."/>
            <person name="Liyanage D."/>
            <person name="Lorensuhewa L."/>
            <person name="Robinson T."/>
            <person name="Song A."/>
            <person name="Song B.-B."/>
            <person name="Dinh H."/>
            <person name="Thornton R."/>
            <person name="Coyle M."/>
            <person name="Francisco L."/>
            <person name="Jackson L."/>
            <person name="Javaid M."/>
            <person name="Korchina V."/>
            <person name="Kovar C."/>
            <person name="Mata R."/>
            <person name="Mathew T."/>
            <person name="Ngo R."/>
            <person name="Nguyen L."/>
            <person name="Nguyen N."/>
            <person name="Okwuonu G."/>
            <person name="Ongeri F."/>
            <person name="Pham C."/>
            <person name="Simmons D."/>
            <person name="Wilczek-Boney K."/>
            <person name="Hale W."/>
            <person name="Jakkamsetti A."/>
            <person name="Pham P."/>
            <person name="Ruth R."/>
            <person name="San Lucas F."/>
            <person name="Warren J."/>
            <person name="Zhang J."/>
            <person name="Zhao Z."/>
            <person name="Zhou C."/>
            <person name="Zhu D."/>
            <person name="Lee S."/>
            <person name="Bess C."/>
            <person name="Blankenburg K."/>
            <person name="Forbes L."/>
            <person name="Fu Q."/>
            <person name="Gubbala S."/>
            <person name="Hirani K."/>
            <person name="Jayaseelan J.C."/>
            <person name="Lara F."/>
            <person name="Munidasa M."/>
            <person name="Palculict T."/>
            <person name="Patil S."/>
            <person name="Pu L.-L."/>
            <person name="Saada N."/>
            <person name="Tang L."/>
            <person name="Weissenberger G."/>
            <person name="Zhu Y."/>
            <person name="Hemphill L."/>
            <person name="Shang Y."/>
            <person name="Youmans B."/>
            <person name="Ayvaz T."/>
            <person name="Ross M."/>
            <person name="Santibanez J."/>
            <person name="Aqrawi P."/>
            <person name="Gross S."/>
            <person name="Joshi V."/>
            <person name="Fowler G."/>
            <person name="Nazareth L."/>
            <person name="Reid J."/>
            <person name="Worley K."/>
            <person name="Petrosino J."/>
            <person name="Highlander S."/>
            <person name="Gibbs R."/>
        </authorList>
    </citation>
    <scope>NUCLEOTIDE SEQUENCE [LARGE SCALE GENOMIC DNA]</scope>
    <source>
        <strain evidence="9">ATCC 33269</strain>
    </source>
</reference>
<sequence length="542" mass="60514">MKMKYLFLIGISLTALPMAAQETYEDTKLVENDLNGTARYVGMGGAMDALGADLSTISSNPAGLGLFRRSMATLSFGMVSQQDGKNFRNGNKTNASFDQIGFVYTMRENRNSFLNIGFNYHKSRNFDYILSAAGGLKDASQNTQSFLKGIAGGDKDTQSKFNIANDHGNLKGVDPRTSQLDNLYYNAFLANSNGQLARNTANAYVMNRANTGYIGEYDFNISGNINDRIYLGVTFGLHDVHYKGVSEYAENLLNYKNENVGTVAINDERRITGTGFDVKIGAIFRPIESSPFRIGLSIATPTWYSLTTQNYTYLVNGTQYQGYNPNYTTGASYDFKLYTPWKFGVSLGHTVGKYLALGASYEYADYGSMDNRINDGTHYSYFYDEYYEASHSDRAMNDHTKETLKGVSTFKIGAEVKASPEFAIRLGYNYLSPMFNKNGFKNSLVDSYGTNYSSATDYTNWKATNRLTLGLGYAVKNFSVDLAYQYSVTKGDFYPFMDSYGDFWSLNTNTNKIEKEAISNNANAVSVNNKRHQLLLTLGYRF</sequence>
<dbReference type="GO" id="GO:0009279">
    <property type="term" value="C:cell outer membrane"/>
    <property type="evidence" value="ECO:0007669"/>
    <property type="project" value="UniProtKB-SubCell"/>
</dbReference>
<name>E7RSN2_9BACT</name>
<evidence type="ECO:0000256" key="7">
    <source>
        <dbReference type="ARBA" id="ARBA00023237"/>
    </source>
</evidence>
<feature type="signal peptide" evidence="8">
    <location>
        <begin position="1"/>
        <end position="20"/>
    </location>
</feature>
<evidence type="ECO:0000256" key="5">
    <source>
        <dbReference type="ARBA" id="ARBA00022729"/>
    </source>
</evidence>
<evidence type="ECO:0000256" key="2">
    <source>
        <dbReference type="ARBA" id="ARBA00008163"/>
    </source>
</evidence>
<evidence type="ECO:0000313" key="10">
    <source>
        <dbReference type="Proteomes" id="UP000005580"/>
    </source>
</evidence>
<evidence type="ECO:0008006" key="11">
    <source>
        <dbReference type="Google" id="ProtNLM"/>
    </source>
</evidence>
<gene>
    <name evidence="9" type="ORF">HMPREF0663_12300</name>
</gene>
<accession>E7RSN2</accession>
<dbReference type="PANTHER" id="PTHR35093:SF8">
    <property type="entry name" value="OUTER MEMBRANE PROTEIN NMB0088-RELATED"/>
    <property type="match status" value="1"/>
</dbReference>
<feature type="chain" id="PRO_5003221535" description="Hemin receptor" evidence="8">
    <location>
        <begin position="21"/>
        <end position="542"/>
    </location>
</feature>
<comment type="caution">
    <text evidence="9">The sequence shown here is derived from an EMBL/GenBank/DDBJ whole genome shotgun (WGS) entry which is preliminary data.</text>
</comment>
<dbReference type="AlphaFoldDB" id="E7RSN2"/>
<organism evidence="9 10">
    <name type="scientific">Hoylesella oralis ATCC 33269</name>
    <dbReference type="NCBI Taxonomy" id="873533"/>
    <lineage>
        <taxon>Bacteria</taxon>
        <taxon>Pseudomonadati</taxon>
        <taxon>Bacteroidota</taxon>
        <taxon>Bacteroidia</taxon>
        <taxon>Bacteroidales</taxon>
        <taxon>Prevotellaceae</taxon>
        <taxon>Hoylesella</taxon>
    </lineage>
</organism>
<evidence type="ECO:0000256" key="4">
    <source>
        <dbReference type="ARBA" id="ARBA00022692"/>
    </source>
</evidence>
<comment type="subcellular location">
    <subcellularLocation>
        <location evidence="1">Cell outer membrane</location>
        <topology evidence="1">Multi-pass membrane protein</topology>
    </subcellularLocation>
</comment>
<keyword evidence="7" id="KW-0998">Cell outer membrane</keyword>
<evidence type="ECO:0000256" key="6">
    <source>
        <dbReference type="ARBA" id="ARBA00023136"/>
    </source>
</evidence>
<dbReference type="GO" id="GO:0015483">
    <property type="term" value="F:long-chain fatty acid transporting porin activity"/>
    <property type="evidence" value="ECO:0007669"/>
    <property type="project" value="TreeGrafter"/>
</dbReference>
<keyword evidence="3" id="KW-1134">Transmembrane beta strand</keyword>
<evidence type="ECO:0000256" key="3">
    <source>
        <dbReference type="ARBA" id="ARBA00022452"/>
    </source>
</evidence>
<dbReference type="SUPFAM" id="SSF56935">
    <property type="entry name" value="Porins"/>
    <property type="match status" value="1"/>
</dbReference>
<dbReference type="RefSeq" id="WP_004370531.1">
    <property type="nucleotide sequence ID" value="NZ_GL833119.1"/>
</dbReference>
<proteinExistence type="inferred from homology"/>
<dbReference type="STRING" id="28134.SAMN05444288_2106"/>
<keyword evidence="4" id="KW-0812">Transmembrane</keyword>
<dbReference type="TCDB" id="1.B.9.4.2">
    <property type="family name" value="the fadl outer membrane protein (fadl) family"/>
</dbReference>
<evidence type="ECO:0000313" key="9">
    <source>
        <dbReference type="EMBL" id="EFZ36233.1"/>
    </source>
</evidence>
<dbReference type="InterPro" id="IPR005017">
    <property type="entry name" value="OMPP1/FadL/TodX"/>
</dbReference>
<evidence type="ECO:0000256" key="1">
    <source>
        <dbReference type="ARBA" id="ARBA00004571"/>
    </source>
</evidence>
<comment type="similarity">
    <text evidence="2">Belongs to the OmpP1/FadL family.</text>
</comment>
<keyword evidence="10" id="KW-1185">Reference proteome</keyword>
<dbReference type="Proteomes" id="UP000005580">
    <property type="component" value="Unassembled WGS sequence"/>
</dbReference>
<protein>
    <recommendedName>
        <fullName evidence="11">Hemin receptor</fullName>
    </recommendedName>
</protein>
<dbReference type="Gene3D" id="2.40.160.60">
    <property type="entry name" value="Outer membrane protein transport protein (OMPP1/FadL/TodX)"/>
    <property type="match status" value="1"/>
</dbReference>
<keyword evidence="5 8" id="KW-0732">Signal</keyword>
<keyword evidence="6" id="KW-0472">Membrane</keyword>
<dbReference type="EMBL" id="AEPE02000006">
    <property type="protein sequence ID" value="EFZ36233.1"/>
    <property type="molecule type" value="Genomic_DNA"/>
</dbReference>
<dbReference type="PANTHER" id="PTHR35093">
    <property type="entry name" value="OUTER MEMBRANE PROTEIN NMB0088-RELATED"/>
    <property type="match status" value="1"/>
</dbReference>